<keyword evidence="2" id="KW-1185">Reference proteome</keyword>
<protein>
    <submittedName>
        <fullName evidence="1">Uncharacterized protein</fullName>
    </submittedName>
</protein>
<organism evidence="1 2">
    <name type="scientific">Pluteus cervinus</name>
    <dbReference type="NCBI Taxonomy" id="181527"/>
    <lineage>
        <taxon>Eukaryota</taxon>
        <taxon>Fungi</taxon>
        <taxon>Dikarya</taxon>
        <taxon>Basidiomycota</taxon>
        <taxon>Agaricomycotina</taxon>
        <taxon>Agaricomycetes</taxon>
        <taxon>Agaricomycetidae</taxon>
        <taxon>Agaricales</taxon>
        <taxon>Pluteineae</taxon>
        <taxon>Pluteaceae</taxon>
        <taxon>Pluteus</taxon>
    </lineage>
</organism>
<accession>A0ACD3A693</accession>
<evidence type="ECO:0000313" key="1">
    <source>
        <dbReference type="EMBL" id="TFK60899.1"/>
    </source>
</evidence>
<dbReference type="Proteomes" id="UP000308600">
    <property type="component" value="Unassembled WGS sequence"/>
</dbReference>
<dbReference type="EMBL" id="ML208719">
    <property type="protein sequence ID" value="TFK60899.1"/>
    <property type="molecule type" value="Genomic_DNA"/>
</dbReference>
<name>A0ACD3A693_9AGAR</name>
<reference evidence="1 2" key="1">
    <citation type="journal article" date="2019" name="Nat. Ecol. Evol.">
        <title>Megaphylogeny resolves global patterns of mushroom evolution.</title>
        <authorList>
            <person name="Varga T."/>
            <person name="Krizsan K."/>
            <person name="Foldi C."/>
            <person name="Dima B."/>
            <person name="Sanchez-Garcia M."/>
            <person name="Sanchez-Ramirez S."/>
            <person name="Szollosi G.J."/>
            <person name="Szarkandi J.G."/>
            <person name="Papp V."/>
            <person name="Albert L."/>
            <person name="Andreopoulos W."/>
            <person name="Angelini C."/>
            <person name="Antonin V."/>
            <person name="Barry K.W."/>
            <person name="Bougher N.L."/>
            <person name="Buchanan P."/>
            <person name="Buyck B."/>
            <person name="Bense V."/>
            <person name="Catcheside P."/>
            <person name="Chovatia M."/>
            <person name="Cooper J."/>
            <person name="Damon W."/>
            <person name="Desjardin D."/>
            <person name="Finy P."/>
            <person name="Geml J."/>
            <person name="Haridas S."/>
            <person name="Hughes K."/>
            <person name="Justo A."/>
            <person name="Karasinski D."/>
            <person name="Kautmanova I."/>
            <person name="Kiss B."/>
            <person name="Kocsube S."/>
            <person name="Kotiranta H."/>
            <person name="LaButti K.M."/>
            <person name="Lechner B.E."/>
            <person name="Liimatainen K."/>
            <person name="Lipzen A."/>
            <person name="Lukacs Z."/>
            <person name="Mihaltcheva S."/>
            <person name="Morgado L.N."/>
            <person name="Niskanen T."/>
            <person name="Noordeloos M.E."/>
            <person name="Ohm R.A."/>
            <person name="Ortiz-Santana B."/>
            <person name="Ovrebo C."/>
            <person name="Racz N."/>
            <person name="Riley R."/>
            <person name="Savchenko A."/>
            <person name="Shiryaev A."/>
            <person name="Soop K."/>
            <person name="Spirin V."/>
            <person name="Szebenyi C."/>
            <person name="Tomsovsky M."/>
            <person name="Tulloss R.E."/>
            <person name="Uehling J."/>
            <person name="Grigoriev I.V."/>
            <person name="Vagvolgyi C."/>
            <person name="Papp T."/>
            <person name="Martin F.M."/>
            <person name="Miettinen O."/>
            <person name="Hibbett D.S."/>
            <person name="Nagy L.G."/>
        </authorList>
    </citation>
    <scope>NUCLEOTIDE SEQUENCE [LARGE SCALE GENOMIC DNA]</scope>
    <source>
        <strain evidence="1 2">NL-1719</strain>
    </source>
</reference>
<proteinExistence type="predicted"/>
<gene>
    <name evidence="1" type="ORF">BDN72DRAFT_778839</name>
</gene>
<sequence length="888" mass="101374">MPRAVPNLDVEQDQESDTSDDDEVQSNDGDDIPADAEGPVPGDEQRFKPFVQHYPDQRAGASLDPPANTDEEDNPSSDDNPCEPFSGWTNWNFAWWAKTEALSATAITKLLKINGLVEKLGLSYSTAPELNKFIDQNLPSPHPEFMRQEFTIDGHTYELYHRDPLECIRTLWGDRELTPHLIFRPERHYEDADCTIRVFHDMHTAKWWWATQNAVDKDSPGGTIIPVLISTDKTTLTIFGGKAAYPMYLTIANLPKEIRRKPSRHAQVLLGYLPATSLDHITCAASRRRTVANLFHACVARIMESLRDAGKDGINLQSGDRMWRRCHPIFATFIGDYLEQILVACVKKGECPSCTIPYDEVGDGIANYPFRDLEDVLDALETISKGPTAYNQACKDAGIKPVQHPFWEQLPYSHIYRSITPDILHQLYQGFIKHLVKWLRTAYGDAPLNARCQALPPNHNIRLFLNGITHLQRVTGREHSQIASILLGLIINLPLPQHQSPRRLIRAVRAVLDFTYLSQYPVHTRATLDALDDALASFHDSKDIFVDLGIRTHFQIPKIHVIEHYSTFIQLYGTTDNYNTEYTERLHIDLAKDAYRSTNFKNELPQMTCWLVRREKMVNHKATIAWRLAGQPMPTTQPRPLIGVSFERFIKMAKSPSRKSVSLAKLVKTYGATNFEHALASFLISRKQPTLPWNHVVRRARQIDLTDCTFNVFHFIKFTIVDPYHLPKHERIIDSIHVKPARFDKHGHLIPARFDTALIDRGNNLDGILRYRVGRVRTVFTLPDDLIAEYLDDIDDIPSHFAYVELYSPFSVDPEADHDLYKIKPEIRNGSLVSRIVPVDNICRSVHLFPKLGSIVDPDWTSSTVLDLADTFFVNAFSDRDMYYTLSK</sequence>
<evidence type="ECO:0000313" key="2">
    <source>
        <dbReference type="Proteomes" id="UP000308600"/>
    </source>
</evidence>